<accession>A0A5J5F4B7</accession>
<dbReference type="Pfam" id="PF04190">
    <property type="entry name" value="GET4"/>
    <property type="match status" value="1"/>
</dbReference>
<evidence type="ECO:0000256" key="4">
    <source>
        <dbReference type="ARBA" id="ARBA00022490"/>
    </source>
</evidence>
<proteinExistence type="inferred from homology"/>
<dbReference type="EMBL" id="VXIS01000039">
    <property type="protein sequence ID" value="KAA8911097.1"/>
    <property type="molecule type" value="Genomic_DNA"/>
</dbReference>
<keyword evidence="7" id="KW-1185">Reference proteome</keyword>
<dbReference type="FunCoup" id="A0A5J5F4B7">
    <property type="interactions" value="412"/>
</dbReference>
<dbReference type="FunFam" id="1.25.40.10:FF:000060">
    <property type="entry name" value="Golgi to ER traffic protein 4 homolog"/>
    <property type="match status" value="1"/>
</dbReference>
<dbReference type="InParanoid" id="A0A5J5F4B7"/>
<feature type="region of interest" description="Disordered" evidence="5">
    <location>
        <begin position="303"/>
        <end position="322"/>
    </location>
</feature>
<dbReference type="Gene3D" id="1.25.40.10">
    <property type="entry name" value="Tetratricopeptide repeat domain"/>
    <property type="match status" value="1"/>
</dbReference>
<sequence>MASRNVEKTRARLQKRIEEGQYYEAHQQLRVVSQRYIKIGDYNSAIEILSSGAQALLKAGQTGSGGDLCLLLVDVYRTAKLTPDAASKARLVELITMMPAEEPSRKRFINEAIAWTAKFGEFPAGDPELHHFAGNLYAQEDEVYEAEKHLILGTKESADVLARMLYDWYKENPEVHTAPNYIARAVLPCLLIGNLRDANRSLDLFIQQLIQDNSTLVVQEVQSASADVRIFPSLPLLNFLSLLRLGVQTGGADVFRNLKSHYASQLREVPAWDDALEQIGEMYFGIQIRRPTNILDMMGSMFGGGPPEPRQTPQITGSFDLD</sequence>
<feature type="compositionally biased region" description="Polar residues" evidence="5">
    <location>
        <begin position="311"/>
        <end position="322"/>
    </location>
</feature>
<keyword evidence="4" id="KW-0963">Cytoplasm</keyword>
<evidence type="ECO:0000256" key="3">
    <source>
        <dbReference type="ARBA" id="ARBA00022448"/>
    </source>
</evidence>
<comment type="caution">
    <text evidence="6">The sequence shown here is derived from an EMBL/GenBank/DDBJ whole genome shotgun (WGS) entry which is preliminary data.</text>
</comment>
<evidence type="ECO:0000313" key="7">
    <source>
        <dbReference type="Proteomes" id="UP000326924"/>
    </source>
</evidence>
<dbReference type="AlphaFoldDB" id="A0A5J5F4B7"/>
<dbReference type="Proteomes" id="UP000326924">
    <property type="component" value="Unassembled WGS sequence"/>
</dbReference>
<dbReference type="InterPro" id="IPR007317">
    <property type="entry name" value="GET4"/>
</dbReference>
<dbReference type="GO" id="GO:0045048">
    <property type="term" value="P:protein insertion into ER membrane"/>
    <property type="evidence" value="ECO:0007669"/>
    <property type="project" value="InterPro"/>
</dbReference>
<evidence type="ECO:0008006" key="8">
    <source>
        <dbReference type="Google" id="ProtNLM"/>
    </source>
</evidence>
<comment type="similarity">
    <text evidence="2">Belongs to the GET4 family.</text>
</comment>
<dbReference type="GO" id="GO:0072380">
    <property type="term" value="C:TRC complex"/>
    <property type="evidence" value="ECO:0007669"/>
    <property type="project" value="TreeGrafter"/>
</dbReference>
<dbReference type="PANTHER" id="PTHR12875:SF0">
    <property type="entry name" value="GOLGI TO ER TRAFFIC PROTEIN 4 HOMOLOG"/>
    <property type="match status" value="1"/>
</dbReference>
<evidence type="ECO:0000256" key="2">
    <source>
        <dbReference type="ARBA" id="ARBA00005351"/>
    </source>
</evidence>
<dbReference type="PANTHER" id="PTHR12875">
    <property type="entry name" value="GOLGI TO ER TRAFFIC PROTEIN 4 HOMOLOG"/>
    <property type="match status" value="1"/>
</dbReference>
<dbReference type="InterPro" id="IPR011990">
    <property type="entry name" value="TPR-like_helical_dom_sf"/>
</dbReference>
<evidence type="ECO:0000313" key="6">
    <source>
        <dbReference type="EMBL" id="KAA8911097.1"/>
    </source>
</evidence>
<reference evidence="6 7" key="1">
    <citation type="submission" date="2019-09" db="EMBL/GenBank/DDBJ databases">
        <title>Draft genome of the ectomycorrhizal ascomycete Sphaerosporella brunnea.</title>
        <authorList>
            <consortium name="DOE Joint Genome Institute"/>
            <person name="Benucci G.M."/>
            <person name="Marozzi G."/>
            <person name="Antonielli L."/>
            <person name="Sanchez S."/>
            <person name="Marco P."/>
            <person name="Wang X."/>
            <person name="Falini L.B."/>
            <person name="Barry K."/>
            <person name="Haridas S."/>
            <person name="Lipzen A."/>
            <person name="Labutti K."/>
            <person name="Grigoriev I.V."/>
            <person name="Murat C."/>
            <person name="Martin F."/>
            <person name="Albertini E."/>
            <person name="Donnini D."/>
            <person name="Bonito G."/>
        </authorList>
    </citation>
    <scope>NUCLEOTIDE SEQUENCE [LARGE SCALE GENOMIC DNA]</scope>
    <source>
        <strain evidence="6 7">Sb_GMNB300</strain>
    </source>
</reference>
<dbReference type="OrthoDB" id="10252405at2759"/>
<evidence type="ECO:0000256" key="5">
    <source>
        <dbReference type="SAM" id="MobiDB-lite"/>
    </source>
</evidence>
<gene>
    <name evidence="6" type="ORF">FN846DRAFT_792471</name>
</gene>
<organism evidence="6 7">
    <name type="scientific">Sphaerosporella brunnea</name>
    <dbReference type="NCBI Taxonomy" id="1250544"/>
    <lineage>
        <taxon>Eukaryota</taxon>
        <taxon>Fungi</taxon>
        <taxon>Dikarya</taxon>
        <taxon>Ascomycota</taxon>
        <taxon>Pezizomycotina</taxon>
        <taxon>Pezizomycetes</taxon>
        <taxon>Pezizales</taxon>
        <taxon>Pyronemataceae</taxon>
        <taxon>Sphaerosporella</taxon>
    </lineage>
</organism>
<evidence type="ECO:0000256" key="1">
    <source>
        <dbReference type="ARBA" id="ARBA00004514"/>
    </source>
</evidence>
<comment type="subcellular location">
    <subcellularLocation>
        <location evidence="1">Cytoplasm</location>
        <location evidence="1">Cytosol</location>
    </subcellularLocation>
</comment>
<protein>
    <recommendedName>
        <fullName evidence="8">DUF410-domain-containing protein</fullName>
    </recommendedName>
</protein>
<keyword evidence="3" id="KW-0813">Transport</keyword>
<name>A0A5J5F4B7_9PEZI</name>